<dbReference type="GO" id="GO:0003723">
    <property type="term" value="F:RNA binding"/>
    <property type="evidence" value="ECO:0007669"/>
    <property type="project" value="UniProtKB-KW"/>
</dbReference>
<name>A0A3N4M683_9PEZI</name>
<feature type="domain" description="Nrap protein" evidence="8">
    <location>
        <begin position="324"/>
        <end position="464"/>
    </location>
</feature>
<feature type="domain" description="Nrap protein" evidence="11">
    <location>
        <begin position="844"/>
        <end position="1013"/>
    </location>
</feature>
<dbReference type="GO" id="GO:0032545">
    <property type="term" value="C:CURI complex"/>
    <property type="evidence" value="ECO:0007669"/>
    <property type="project" value="TreeGrafter"/>
</dbReference>
<dbReference type="Pfam" id="PF17406">
    <property type="entry name" value="Nrap_D5"/>
    <property type="match status" value="1"/>
</dbReference>
<dbReference type="PANTHER" id="PTHR17972">
    <property type="entry name" value="NUCLEOLAR RNA-ASSOCIATED PROTEIN"/>
    <property type="match status" value="1"/>
</dbReference>
<dbReference type="InterPro" id="IPR035370">
    <property type="entry name" value="Nrap_D5"/>
</dbReference>
<dbReference type="Proteomes" id="UP000267821">
    <property type="component" value="Unassembled WGS sequence"/>
</dbReference>
<dbReference type="AlphaFoldDB" id="A0A3N4M683"/>
<comment type="similarity">
    <text evidence="2 5">Belongs to the NRAP family.</text>
</comment>
<comment type="subcellular location">
    <subcellularLocation>
        <location evidence="1 5">Nucleus</location>
        <location evidence="1 5">Nucleolus</location>
    </subcellularLocation>
</comment>
<feature type="compositionally biased region" description="Acidic residues" evidence="6">
    <location>
        <begin position="1124"/>
        <end position="1133"/>
    </location>
</feature>
<evidence type="ECO:0000256" key="3">
    <source>
        <dbReference type="ARBA" id="ARBA00022884"/>
    </source>
</evidence>
<dbReference type="InterPro" id="IPR035082">
    <property type="entry name" value="Nrap_D1"/>
</dbReference>
<feature type="domain" description="Nrap protein" evidence="7">
    <location>
        <begin position="179"/>
        <end position="319"/>
    </location>
</feature>
<feature type="region of interest" description="Disordered" evidence="6">
    <location>
        <begin position="1"/>
        <end position="36"/>
    </location>
</feature>
<evidence type="ECO:0000256" key="4">
    <source>
        <dbReference type="ARBA" id="ARBA00023242"/>
    </source>
</evidence>
<dbReference type="GO" id="GO:0006364">
    <property type="term" value="P:rRNA processing"/>
    <property type="evidence" value="ECO:0007669"/>
    <property type="project" value="UniProtKB-KW"/>
</dbReference>
<dbReference type="GO" id="GO:0034456">
    <property type="term" value="C:UTP-C complex"/>
    <property type="evidence" value="ECO:0007669"/>
    <property type="project" value="TreeGrafter"/>
</dbReference>
<dbReference type="FunCoup" id="A0A3N4M683">
    <property type="interactions" value="979"/>
</dbReference>
<dbReference type="Pfam" id="PF17407">
    <property type="entry name" value="Nrap_D6"/>
    <property type="match status" value="1"/>
</dbReference>
<dbReference type="GO" id="GO:0032040">
    <property type="term" value="C:small-subunit processome"/>
    <property type="evidence" value="ECO:0007669"/>
    <property type="project" value="TreeGrafter"/>
</dbReference>
<keyword evidence="14" id="KW-1185">Reference proteome</keyword>
<dbReference type="InterPro" id="IPR035369">
    <property type="entry name" value="Nrap_D4"/>
</dbReference>
<evidence type="ECO:0000256" key="2">
    <source>
        <dbReference type="ARBA" id="ARBA00006674"/>
    </source>
</evidence>
<protein>
    <recommendedName>
        <fullName evidence="5">U3 small nucleolar RNA-associated protein 22</fullName>
    </recommendedName>
</protein>
<evidence type="ECO:0000259" key="10">
    <source>
        <dbReference type="Pfam" id="PF17405"/>
    </source>
</evidence>
<dbReference type="OrthoDB" id="10251401at2759"/>
<dbReference type="InterPro" id="IPR035368">
    <property type="entry name" value="Nrap_D3"/>
</dbReference>
<dbReference type="InParanoid" id="A0A3N4M683"/>
<dbReference type="InterPro" id="IPR035367">
    <property type="entry name" value="Nrap_D2"/>
</dbReference>
<dbReference type="GO" id="GO:0006409">
    <property type="term" value="P:tRNA export from nucleus"/>
    <property type="evidence" value="ECO:0007669"/>
    <property type="project" value="TreeGrafter"/>
</dbReference>
<feature type="region of interest" description="Disordered" evidence="6">
    <location>
        <begin position="1113"/>
        <end position="1137"/>
    </location>
</feature>
<feature type="domain" description="Nrap protein" evidence="12">
    <location>
        <begin position="1017"/>
        <end position="1162"/>
    </location>
</feature>
<dbReference type="EMBL" id="ML121537">
    <property type="protein sequence ID" value="RPB25655.1"/>
    <property type="molecule type" value="Genomic_DNA"/>
</dbReference>
<feature type="compositionally biased region" description="Basic and acidic residues" evidence="6">
    <location>
        <begin position="12"/>
        <end position="35"/>
    </location>
</feature>
<reference evidence="13 14" key="1">
    <citation type="journal article" date="2018" name="Nat. Ecol. Evol.">
        <title>Pezizomycetes genomes reveal the molecular basis of ectomycorrhizal truffle lifestyle.</title>
        <authorList>
            <person name="Murat C."/>
            <person name="Payen T."/>
            <person name="Noel B."/>
            <person name="Kuo A."/>
            <person name="Morin E."/>
            <person name="Chen J."/>
            <person name="Kohler A."/>
            <person name="Krizsan K."/>
            <person name="Balestrini R."/>
            <person name="Da Silva C."/>
            <person name="Montanini B."/>
            <person name="Hainaut M."/>
            <person name="Levati E."/>
            <person name="Barry K.W."/>
            <person name="Belfiori B."/>
            <person name="Cichocki N."/>
            <person name="Clum A."/>
            <person name="Dockter R.B."/>
            <person name="Fauchery L."/>
            <person name="Guy J."/>
            <person name="Iotti M."/>
            <person name="Le Tacon F."/>
            <person name="Lindquist E.A."/>
            <person name="Lipzen A."/>
            <person name="Malagnac F."/>
            <person name="Mello A."/>
            <person name="Molinier V."/>
            <person name="Miyauchi S."/>
            <person name="Poulain J."/>
            <person name="Riccioni C."/>
            <person name="Rubini A."/>
            <person name="Sitrit Y."/>
            <person name="Splivallo R."/>
            <person name="Traeger S."/>
            <person name="Wang M."/>
            <person name="Zifcakova L."/>
            <person name="Wipf D."/>
            <person name="Zambonelli A."/>
            <person name="Paolocci F."/>
            <person name="Nowrousian M."/>
            <person name="Ottonello S."/>
            <person name="Baldrian P."/>
            <person name="Spatafora J.W."/>
            <person name="Henrissat B."/>
            <person name="Nagy L.G."/>
            <person name="Aury J.M."/>
            <person name="Wincker P."/>
            <person name="Grigoriev I.V."/>
            <person name="Bonfante P."/>
            <person name="Martin F.M."/>
        </authorList>
    </citation>
    <scope>NUCLEOTIDE SEQUENCE [LARGE SCALE GENOMIC DNA]</scope>
    <source>
        <strain evidence="13 14">ATCC MYA-4762</strain>
    </source>
</reference>
<accession>A0A3N4M683</accession>
<dbReference type="Pfam" id="PF17403">
    <property type="entry name" value="Nrap_D2"/>
    <property type="match status" value="1"/>
</dbReference>
<evidence type="ECO:0000313" key="14">
    <source>
        <dbReference type="Proteomes" id="UP000267821"/>
    </source>
</evidence>
<dbReference type="Pfam" id="PF17404">
    <property type="entry name" value="Nrap_D3"/>
    <property type="match status" value="1"/>
</dbReference>
<evidence type="ECO:0000259" key="12">
    <source>
        <dbReference type="Pfam" id="PF17407"/>
    </source>
</evidence>
<dbReference type="InterPro" id="IPR035371">
    <property type="entry name" value="Nrap_D6"/>
</dbReference>
<keyword evidence="5" id="KW-0687">Ribonucleoprotein</keyword>
<feature type="domain" description="Nrap protein" evidence="9">
    <location>
        <begin position="469"/>
        <end position="623"/>
    </location>
</feature>
<sequence>MGAESPQKKQKIGRESGDRSDEFSHNDRAPSREEIDVTSIANRNDHQRGKKRGANQTLSILSNTAKLSQMYEYKSNVFRMETDELLAEVKVDYKKRMGPVERALHKLKSIIDSISAKEPAMVNAEKDMIKRHKIVIPFPTPKPTKNIKYKFGYEKPAYVNVVGSFPMKTMTKESGGNNVDLVVQMPSSLFQEKDYLNYRYFHKRAFYLASLAAGIHEANDFRCNISFGLLNGDALRPVLLVAPSEYDFTKSKCTIRVIPCVSPDVFPVKKLALSKNCVRPATDPEATPNTTLPPTPTYNSSVLADTAYMHHLKLLHASASHSAAFRDACILGRVWLRQRGFTSDVASGGIGNFEWSALMAYLMKAGSAMGGTVLSGGYSNYQLFKGTLQFLAARDLIKNPLVVNGVSEGIHWSDTPIVMDGEIGLNLFFKMSPWAYRMLRYEANLTLNALNSSAQDQFDAIFLNRVDEPYLRYDLICNIPVPAEVSAAANSPDNTDLRVTFARRLYSVFLHGLADRVRMITLKLPEIQPWDTRKEGGGLSAQKTVTASFFLSGEKCHRLIDHGPSAENKKEANSFRKFWGEKAELRRFKDGSILESIFWGDSKDPKTPVIHQVISYIVKHHFSPDISQGIAFIGDEYAQLLSKHQLPGAQATTKLFQPVMTGYDTLVKGLRSIEDLPLIIRHITPISSALRFSTIHPPLPGLNSGILMDTPADVALQFESSGRWPDDLVAIQRTKAAFLLRIGQLLKETSTDGDISTRVGLENQELGREIFNASFLDVIYHSGPTFRIRIHHEREAYLLQRQTKDKTLLPQARDLASQALTIYDRTFVKSPIHTTCIAKLCHRHAYLSPTIRLVKKWFAAHLLSCHFSEELIELIVTLQFVSPFPWSAPSSIMTGFLRTLKFLATWDWRVDPLIVDTSDGDSVDPDNLAAGIDTGVLKPTDIESITEKFEGLRKFDPGLNRTVLFAATNYDHDGITWTENGPSRVVAARMTALARSAIEHAKKNGSENVGTIFAHALADYDFVIHLDPMYLAGVRGSKGKGSKYKNLPDLQMLQTGFNPTHLFLQDLQRIYTSSLVFFHGSTSTTVGALWAPHTSNVRPWKVNLACSTIPTTEYGKSNNKSDHGDDEEAQEEPQNDKGMLAINKSAILNEIARLGGELVERIEINR</sequence>
<dbReference type="Pfam" id="PF17405">
    <property type="entry name" value="Nrap_D4"/>
    <property type="match status" value="1"/>
</dbReference>
<dbReference type="Gene3D" id="1.10.1410.10">
    <property type="match status" value="2"/>
</dbReference>
<evidence type="ECO:0000256" key="1">
    <source>
        <dbReference type="ARBA" id="ARBA00004604"/>
    </source>
</evidence>
<organism evidence="13 14">
    <name type="scientific">Terfezia boudieri ATCC MYA-4762</name>
    <dbReference type="NCBI Taxonomy" id="1051890"/>
    <lineage>
        <taxon>Eukaryota</taxon>
        <taxon>Fungi</taxon>
        <taxon>Dikarya</taxon>
        <taxon>Ascomycota</taxon>
        <taxon>Pezizomycotina</taxon>
        <taxon>Pezizomycetes</taxon>
        <taxon>Pezizales</taxon>
        <taxon>Pezizaceae</taxon>
        <taxon>Terfezia</taxon>
    </lineage>
</organism>
<evidence type="ECO:0000256" key="6">
    <source>
        <dbReference type="SAM" id="MobiDB-lite"/>
    </source>
</evidence>
<dbReference type="Gene3D" id="3.30.70.3030">
    <property type="match status" value="1"/>
</dbReference>
<dbReference type="Pfam" id="PF03813">
    <property type="entry name" value="Nrap"/>
    <property type="match status" value="1"/>
</dbReference>
<dbReference type="PANTHER" id="PTHR17972:SF0">
    <property type="entry name" value="NUCLEOLAR PROTEIN 6"/>
    <property type="match status" value="1"/>
</dbReference>
<evidence type="ECO:0000259" key="9">
    <source>
        <dbReference type="Pfam" id="PF17404"/>
    </source>
</evidence>
<keyword evidence="4 5" id="KW-0539">Nucleus</keyword>
<evidence type="ECO:0000259" key="8">
    <source>
        <dbReference type="Pfam" id="PF17403"/>
    </source>
</evidence>
<keyword evidence="5" id="KW-0690">Ribosome biogenesis</keyword>
<evidence type="ECO:0000256" key="5">
    <source>
        <dbReference type="RuleBase" id="RU364032"/>
    </source>
</evidence>
<dbReference type="STRING" id="1051890.A0A3N4M683"/>
<keyword evidence="3 5" id="KW-0694">RNA-binding</keyword>
<evidence type="ECO:0000313" key="13">
    <source>
        <dbReference type="EMBL" id="RPB25655.1"/>
    </source>
</evidence>
<dbReference type="InterPro" id="IPR005554">
    <property type="entry name" value="NOL6/Upt22"/>
</dbReference>
<proteinExistence type="inferred from homology"/>
<evidence type="ECO:0000259" key="7">
    <source>
        <dbReference type="Pfam" id="PF03813"/>
    </source>
</evidence>
<keyword evidence="5" id="KW-0698">rRNA processing</keyword>
<gene>
    <name evidence="13" type="ORF">L211DRAFT_782739</name>
</gene>
<evidence type="ECO:0000259" key="11">
    <source>
        <dbReference type="Pfam" id="PF17406"/>
    </source>
</evidence>
<feature type="domain" description="Nrap protein" evidence="10">
    <location>
        <begin position="638"/>
        <end position="842"/>
    </location>
</feature>